<reference evidence="2" key="1">
    <citation type="submission" date="2021-01" db="EMBL/GenBank/DDBJ databases">
        <authorList>
            <person name="Corre E."/>
            <person name="Pelletier E."/>
            <person name="Niang G."/>
            <person name="Scheremetjew M."/>
            <person name="Finn R."/>
            <person name="Kale V."/>
            <person name="Holt S."/>
            <person name="Cochrane G."/>
            <person name="Meng A."/>
            <person name="Brown T."/>
            <person name="Cohen L."/>
        </authorList>
    </citation>
    <scope>NUCLEOTIDE SEQUENCE</scope>
    <source>
        <strain evidence="2">SM1012Den-03</strain>
    </source>
</reference>
<feature type="compositionally biased region" description="Polar residues" evidence="1">
    <location>
        <begin position="7"/>
        <end position="18"/>
    </location>
</feature>
<feature type="compositionally biased region" description="Polar residues" evidence="1">
    <location>
        <begin position="364"/>
        <end position="384"/>
    </location>
</feature>
<feature type="compositionally biased region" description="Polar residues" evidence="1">
    <location>
        <begin position="54"/>
        <end position="65"/>
    </location>
</feature>
<protein>
    <submittedName>
        <fullName evidence="2">Uncharacterized protein</fullName>
    </submittedName>
</protein>
<gene>
    <name evidence="2" type="ORF">SMAR0320_LOCUS5914</name>
</gene>
<name>A0A7S2KVJ5_9STRA</name>
<feature type="compositionally biased region" description="Low complexity" evidence="1">
    <location>
        <begin position="305"/>
        <end position="315"/>
    </location>
</feature>
<dbReference type="EMBL" id="HBGZ01008299">
    <property type="protein sequence ID" value="CAD9588036.1"/>
    <property type="molecule type" value="Transcribed_RNA"/>
</dbReference>
<feature type="region of interest" description="Disordered" evidence="1">
    <location>
        <begin position="304"/>
        <end position="421"/>
    </location>
</feature>
<feature type="compositionally biased region" description="Acidic residues" evidence="1">
    <location>
        <begin position="465"/>
        <end position="474"/>
    </location>
</feature>
<evidence type="ECO:0000256" key="1">
    <source>
        <dbReference type="SAM" id="MobiDB-lite"/>
    </source>
</evidence>
<proteinExistence type="predicted"/>
<feature type="region of interest" description="Disordered" evidence="1">
    <location>
        <begin position="1"/>
        <end position="34"/>
    </location>
</feature>
<feature type="compositionally biased region" description="Acidic residues" evidence="1">
    <location>
        <begin position="486"/>
        <end position="499"/>
    </location>
</feature>
<feature type="region of interest" description="Disordered" evidence="1">
    <location>
        <begin position="51"/>
        <end position="70"/>
    </location>
</feature>
<organism evidence="2">
    <name type="scientific">Skeletonema marinoi</name>
    <dbReference type="NCBI Taxonomy" id="267567"/>
    <lineage>
        <taxon>Eukaryota</taxon>
        <taxon>Sar</taxon>
        <taxon>Stramenopiles</taxon>
        <taxon>Ochrophyta</taxon>
        <taxon>Bacillariophyta</taxon>
        <taxon>Coscinodiscophyceae</taxon>
        <taxon>Thalassiosirophycidae</taxon>
        <taxon>Thalassiosirales</taxon>
        <taxon>Skeletonemataceae</taxon>
        <taxon>Skeletonema</taxon>
        <taxon>Skeletonema marinoi-dohrnii complex</taxon>
    </lineage>
</organism>
<feature type="region of interest" description="Disordered" evidence="1">
    <location>
        <begin position="157"/>
        <end position="209"/>
    </location>
</feature>
<feature type="compositionally biased region" description="Gly residues" evidence="1">
    <location>
        <begin position="172"/>
        <end position="181"/>
    </location>
</feature>
<sequence>MLHPQRRNFQGRPSQDSGRLSHDNDELGLNNDRLQPFSFAGQIAKENTRVKKQMGQTPSSASSKSVVVDTEKVRDGDVDGTTNTVRANDFNNMIGIAYSKKSSSFTSNRNPATQQNSSKDVDLETGMHRDKISTFSFSSQNTKSAFLGGAVSGSNGGSSLREATWASKSNGSSGGDGGSLGSSGVVVEDDDDEEFTIGGESEEERQKRMKEEVLMNAASTADDTAELPVTPTDPAMNVDNFHNMINVDMSRNAGLRRLISPRTDGQVNHADRMETFSLLSTEDENDGSSNLAPETLEVNHGDRMGTFSFASSSSSSGGGATKRPKLQQVAAAAAAPVFQTEESKSKLTAADNNTTPPPKDNDLVTPNNKSLDTRSQVYSAPQKGSLSSLASSLKTHSRADRIKEIQIRTDPKLLHPDGMNVPRLNARGDVMSMSSTTGRMNVFERIEADLANRIVQDDLANQIVQDDDDGGDEIVAEKDSNSDESVANDEEEKDSDEKEDTVGEKK</sequence>
<evidence type="ECO:0000313" key="2">
    <source>
        <dbReference type="EMBL" id="CAD9588036.1"/>
    </source>
</evidence>
<dbReference type="AlphaFoldDB" id="A0A7S2KVJ5"/>
<feature type="region of interest" description="Disordered" evidence="1">
    <location>
        <begin position="464"/>
        <end position="506"/>
    </location>
</feature>
<feature type="compositionally biased region" description="Basic and acidic residues" evidence="1">
    <location>
        <begin position="397"/>
        <end position="415"/>
    </location>
</feature>
<accession>A0A7S2KVJ5</accession>
<feature type="compositionally biased region" description="Acidic residues" evidence="1">
    <location>
        <begin position="187"/>
        <end position="203"/>
    </location>
</feature>